<evidence type="ECO:0000313" key="3">
    <source>
        <dbReference type="EMBL" id="AHE38997.1"/>
    </source>
</evidence>
<dbReference type="AlphaFoldDB" id="V9Z373"/>
<proteinExistence type="predicted"/>
<evidence type="ECO:0000259" key="2">
    <source>
        <dbReference type="Pfam" id="PF21818"/>
    </source>
</evidence>
<name>V9Z373_9ACTN</name>
<dbReference type="InterPro" id="IPR049251">
    <property type="entry name" value="DUF6884"/>
</dbReference>
<accession>V9Z373</accession>
<dbReference type="EMBL" id="KF602048">
    <property type="protein sequence ID" value="AHE38997.1"/>
    <property type="molecule type" value="Genomic_DNA"/>
</dbReference>
<sequence>MPLSPTGAKILASHKNGIVTGHPAALDRLEGDRLIRRANGVRVMTEAGRQALKAWQDEHGKPPQDTAPGLLPKLPPKPHEAVITAARRPDQLVAGRDDEAYHRGETWFRTPTLKVVNAAGYADVRPASCRAGTRTWEESGASLYLTEAGREYARQRGSVNVRRRRVVIVQCGDKKAEPSWETYHYRDVIPAGQLYIGQYHRSLRQAADALTDVSLIRILSALHGIVTLAQPLPPYNVRLGDERAVTAEKAALHTAALGTDDADVIFLGAHSYADLLRVSVPHLFTPLSGGIGEHRGLCKRASEDSDLREAWWEEAAKLFDRHHPQP</sequence>
<organism evidence="3">
    <name type="scientific">Streptomyces sp. FR1</name>
    <dbReference type="NCBI Taxonomy" id="349971"/>
    <lineage>
        <taxon>Bacteria</taxon>
        <taxon>Bacillati</taxon>
        <taxon>Actinomycetota</taxon>
        <taxon>Actinomycetes</taxon>
        <taxon>Kitasatosporales</taxon>
        <taxon>Streptomycetaceae</taxon>
        <taxon>Streptomyces</taxon>
    </lineage>
</organism>
<evidence type="ECO:0000256" key="1">
    <source>
        <dbReference type="SAM" id="MobiDB-lite"/>
    </source>
</evidence>
<geneLocation type="plasmid" evidence="3">
    <name>pFRL3</name>
</geneLocation>
<reference evidence="3" key="1">
    <citation type="submission" date="2013-09" db="EMBL/GenBank/DDBJ databases">
        <title>Complete nucleotide sequence of Streptomyces linear plasmid pFRL3.</title>
        <authorList>
            <person name="Chen Z."/>
            <person name="Fang P."/>
            <person name="Qin Z."/>
        </authorList>
    </citation>
    <scope>NUCLEOTIDE SEQUENCE</scope>
    <source>
        <plasmid evidence="3">pFRL3</plasmid>
    </source>
</reference>
<feature type="domain" description="DUF6884" evidence="2">
    <location>
        <begin position="167"/>
        <end position="289"/>
    </location>
</feature>
<feature type="region of interest" description="Disordered" evidence="1">
    <location>
        <begin position="56"/>
        <end position="77"/>
    </location>
</feature>
<dbReference type="Pfam" id="PF21818">
    <property type="entry name" value="DUF6884"/>
    <property type="match status" value="1"/>
</dbReference>
<protein>
    <recommendedName>
        <fullName evidence="2">DUF6884 domain-containing protein</fullName>
    </recommendedName>
</protein>
<gene>
    <name evidence="3" type="ORF">pFRL3_220c</name>
</gene>
<keyword evidence="3" id="KW-0614">Plasmid</keyword>
<dbReference type="RefSeq" id="WP_024126378.1">
    <property type="nucleotide sequence ID" value="NC_023283.1"/>
</dbReference>